<organism evidence="1 2">
    <name type="scientific">Botryobasidium botryosum (strain FD-172 SS1)</name>
    <dbReference type="NCBI Taxonomy" id="930990"/>
    <lineage>
        <taxon>Eukaryota</taxon>
        <taxon>Fungi</taxon>
        <taxon>Dikarya</taxon>
        <taxon>Basidiomycota</taxon>
        <taxon>Agaricomycotina</taxon>
        <taxon>Agaricomycetes</taxon>
        <taxon>Cantharellales</taxon>
        <taxon>Botryobasidiaceae</taxon>
        <taxon>Botryobasidium</taxon>
    </lineage>
</organism>
<dbReference type="AlphaFoldDB" id="A0A067MRL5"/>
<gene>
    <name evidence="1" type="ORF">BOTBODRAFT_554066</name>
</gene>
<dbReference type="InParanoid" id="A0A067MRL5"/>
<accession>A0A067MRL5</accession>
<evidence type="ECO:0000313" key="2">
    <source>
        <dbReference type="Proteomes" id="UP000027195"/>
    </source>
</evidence>
<reference evidence="2" key="1">
    <citation type="journal article" date="2014" name="Proc. Natl. Acad. Sci. U.S.A.">
        <title>Extensive sampling of basidiomycete genomes demonstrates inadequacy of the white-rot/brown-rot paradigm for wood decay fungi.</title>
        <authorList>
            <person name="Riley R."/>
            <person name="Salamov A.A."/>
            <person name="Brown D.W."/>
            <person name="Nagy L.G."/>
            <person name="Floudas D."/>
            <person name="Held B.W."/>
            <person name="Levasseur A."/>
            <person name="Lombard V."/>
            <person name="Morin E."/>
            <person name="Otillar R."/>
            <person name="Lindquist E.A."/>
            <person name="Sun H."/>
            <person name="LaButti K.M."/>
            <person name="Schmutz J."/>
            <person name="Jabbour D."/>
            <person name="Luo H."/>
            <person name="Baker S.E."/>
            <person name="Pisabarro A.G."/>
            <person name="Walton J.D."/>
            <person name="Blanchette R.A."/>
            <person name="Henrissat B."/>
            <person name="Martin F."/>
            <person name="Cullen D."/>
            <person name="Hibbett D.S."/>
            <person name="Grigoriev I.V."/>
        </authorList>
    </citation>
    <scope>NUCLEOTIDE SEQUENCE [LARGE SCALE GENOMIC DNA]</scope>
    <source>
        <strain evidence="2">FD-172 SS1</strain>
    </source>
</reference>
<proteinExistence type="predicted"/>
<dbReference type="EMBL" id="KL198022">
    <property type="protein sequence ID" value="KDQ18239.1"/>
    <property type="molecule type" value="Genomic_DNA"/>
</dbReference>
<dbReference type="Proteomes" id="UP000027195">
    <property type="component" value="Unassembled WGS sequence"/>
</dbReference>
<dbReference type="HOGENOM" id="CLU_2670755_0_0_1"/>
<keyword evidence="2" id="KW-1185">Reference proteome</keyword>
<name>A0A067MRL5_BOTB1</name>
<sequence length="78" mass="8850">MRTEQLRRTGSYRNHHGVPISKQPAGLWLERLWVIRGDSLGIQVASRIARKISHLPPVSSQKYPCIAAYADPPHVEHD</sequence>
<protein>
    <submittedName>
        <fullName evidence="1">Uncharacterized protein</fullName>
    </submittedName>
</protein>
<evidence type="ECO:0000313" key="1">
    <source>
        <dbReference type="EMBL" id="KDQ18239.1"/>
    </source>
</evidence>